<dbReference type="AlphaFoldDB" id="A0A1H6L7G4"/>
<gene>
    <name evidence="10" type="primary">miaA</name>
    <name evidence="14" type="ORF">PYTT_0975</name>
</gene>
<evidence type="ECO:0000313" key="14">
    <source>
        <dbReference type="EMBL" id="SEH81894.1"/>
    </source>
</evidence>
<dbReference type="HAMAP" id="MF_00185">
    <property type="entry name" value="IPP_trans"/>
    <property type="match status" value="1"/>
</dbReference>
<accession>A0A1H6L7G4</accession>
<evidence type="ECO:0000256" key="3">
    <source>
        <dbReference type="ARBA" id="ARBA00005842"/>
    </source>
</evidence>
<comment type="catalytic activity">
    <reaction evidence="9 10 11">
        <text>adenosine(37) in tRNA + dimethylallyl diphosphate = N(6)-dimethylallyladenosine(37) in tRNA + diphosphate</text>
        <dbReference type="Rhea" id="RHEA:26482"/>
        <dbReference type="Rhea" id="RHEA-COMP:10162"/>
        <dbReference type="Rhea" id="RHEA-COMP:10375"/>
        <dbReference type="ChEBI" id="CHEBI:33019"/>
        <dbReference type="ChEBI" id="CHEBI:57623"/>
        <dbReference type="ChEBI" id="CHEBI:74411"/>
        <dbReference type="ChEBI" id="CHEBI:74415"/>
        <dbReference type="EC" id="2.5.1.75"/>
    </reaction>
</comment>
<organism evidence="14 15">
    <name type="scientific">Akkermansia glycaniphila</name>
    <dbReference type="NCBI Taxonomy" id="1679444"/>
    <lineage>
        <taxon>Bacteria</taxon>
        <taxon>Pseudomonadati</taxon>
        <taxon>Verrucomicrobiota</taxon>
        <taxon>Verrucomicrobiia</taxon>
        <taxon>Verrucomicrobiales</taxon>
        <taxon>Akkermansiaceae</taxon>
        <taxon>Akkermansia</taxon>
    </lineage>
</organism>
<feature type="binding site" evidence="10">
    <location>
        <begin position="13"/>
        <end position="18"/>
    </location>
    <ligand>
        <name>substrate</name>
    </ligand>
</feature>
<proteinExistence type="inferred from homology"/>
<dbReference type="PANTHER" id="PTHR11088:SF60">
    <property type="entry name" value="TRNA DIMETHYLALLYLTRANSFERASE"/>
    <property type="match status" value="1"/>
</dbReference>
<evidence type="ECO:0000256" key="13">
    <source>
        <dbReference type="RuleBase" id="RU003785"/>
    </source>
</evidence>
<evidence type="ECO:0000256" key="5">
    <source>
        <dbReference type="ARBA" id="ARBA00022694"/>
    </source>
</evidence>
<evidence type="ECO:0000256" key="10">
    <source>
        <dbReference type="HAMAP-Rule" id="MF_00185"/>
    </source>
</evidence>
<keyword evidence="4 10" id="KW-0808">Transferase</keyword>
<evidence type="ECO:0000256" key="12">
    <source>
        <dbReference type="RuleBase" id="RU003784"/>
    </source>
</evidence>
<evidence type="ECO:0000256" key="2">
    <source>
        <dbReference type="ARBA" id="ARBA00003213"/>
    </source>
</evidence>
<evidence type="ECO:0000256" key="11">
    <source>
        <dbReference type="RuleBase" id="RU003783"/>
    </source>
</evidence>
<dbReference type="GO" id="GO:0052381">
    <property type="term" value="F:tRNA dimethylallyltransferase activity"/>
    <property type="evidence" value="ECO:0007669"/>
    <property type="project" value="UniProtKB-UniRule"/>
</dbReference>
<dbReference type="Pfam" id="PF01715">
    <property type="entry name" value="IPPT"/>
    <property type="match status" value="1"/>
</dbReference>
<dbReference type="Proteomes" id="UP000176204">
    <property type="component" value="Chromosome I"/>
</dbReference>
<dbReference type="InterPro" id="IPR027417">
    <property type="entry name" value="P-loop_NTPase"/>
</dbReference>
<evidence type="ECO:0000313" key="15">
    <source>
        <dbReference type="Proteomes" id="UP000176204"/>
    </source>
</evidence>
<keyword evidence="5 10" id="KW-0819">tRNA processing</keyword>
<reference evidence="15" key="1">
    <citation type="submission" date="2016-09" db="EMBL/GenBank/DDBJ databases">
        <authorList>
            <person name="Koehorst J."/>
        </authorList>
    </citation>
    <scope>NUCLEOTIDE SEQUENCE [LARGE SCALE GENOMIC DNA]</scope>
</reference>
<feature type="site" description="Interaction with substrate tRNA" evidence="10">
    <location>
        <position position="102"/>
    </location>
</feature>
<dbReference type="STRING" id="1679444.PYTT_0975"/>
<keyword evidence="7 10" id="KW-0067">ATP-binding</keyword>
<dbReference type="NCBIfam" id="TIGR00174">
    <property type="entry name" value="miaA"/>
    <property type="match status" value="1"/>
</dbReference>
<comment type="function">
    <text evidence="2 10 12">Catalyzes the transfer of a dimethylallyl group onto the adenine at position 37 in tRNAs that read codons beginning with uridine, leading to the formation of N6-(dimethylallyl)adenosine (i(6)A).</text>
</comment>
<comment type="similarity">
    <text evidence="3 10 13">Belongs to the IPP transferase family.</text>
</comment>
<dbReference type="SUPFAM" id="SSF52540">
    <property type="entry name" value="P-loop containing nucleoside triphosphate hydrolases"/>
    <property type="match status" value="2"/>
</dbReference>
<dbReference type="InterPro" id="IPR018022">
    <property type="entry name" value="IPT"/>
</dbReference>
<dbReference type="EC" id="2.5.1.75" evidence="10"/>
<evidence type="ECO:0000256" key="7">
    <source>
        <dbReference type="ARBA" id="ARBA00022840"/>
    </source>
</evidence>
<feature type="binding site" evidence="10">
    <location>
        <begin position="11"/>
        <end position="18"/>
    </location>
    <ligand>
        <name>ATP</name>
        <dbReference type="ChEBI" id="CHEBI:30616"/>
    </ligand>
</feature>
<dbReference type="GO" id="GO:0006400">
    <property type="term" value="P:tRNA modification"/>
    <property type="evidence" value="ECO:0007669"/>
    <property type="project" value="TreeGrafter"/>
</dbReference>
<dbReference type="GO" id="GO:0005524">
    <property type="term" value="F:ATP binding"/>
    <property type="evidence" value="ECO:0007669"/>
    <property type="project" value="UniProtKB-UniRule"/>
</dbReference>
<dbReference type="EMBL" id="LT629973">
    <property type="protein sequence ID" value="SEH81894.1"/>
    <property type="molecule type" value="Genomic_DNA"/>
</dbReference>
<evidence type="ECO:0000256" key="6">
    <source>
        <dbReference type="ARBA" id="ARBA00022741"/>
    </source>
</evidence>
<evidence type="ECO:0000256" key="8">
    <source>
        <dbReference type="ARBA" id="ARBA00022842"/>
    </source>
</evidence>
<name>A0A1H6L7G4_9BACT</name>
<dbReference type="KEGG" id="agl:PYTT_0975"/>
<comment type="subunit">
    <text evidence="10">Monomer.</text>
</comment>
<evidence type="ECO:0000256" key="9">
    <source>
        <dbReference type="ARBA" id="ARBA00049563"/>
    </source>
</evidence>
<keyword evidence="6 10" id="KW-0547">Nucleotide-binding</keyword>
<comment type="caution">
    <text evidence="10">Lacks conserved residue(s) required for the propagation of feature annotation.</text>
</comment>
<sequence>MTSRAPIFIAGPTGSGKSAVALEVAERIGAEIVSADAYQIYRGMDILTAAPTAEDRARIPHHLVGILTPDTAWDAASHYHAAQPVLQGIASRGNRAVIVGGSGLYLKFLSHGISPAPPSDPALRAELENTPLEELAAHLQTLDPEGAAATDLQNPRYLIRNLEIVILGGQPLSHWRKNWQPEPFGPGFAIVRETEDLDRRIARRSEAMLAHRAIDEVRSLGSLSPTAAQTLGLKQIRTHLDGSATLEETAAAIALATRQYAKRQRTWLRRETWLTPIHTSSATTPQETAETILNHLRTAS</sequence>
<keyword evidence="8 10" id="KW-0460">Magnesium</keyword>
<dbReference type="InterPro" id="IPR039657">
    <property type="entry name" value="Dimethylallyltransferase"/>
</dbReference>
<feature type="site" description="Interaction with substrate tRNA" evidence="10">
    <location>
        <position position="124"/>
    </location>
</feature>
<evidence type="ECO:0000256" key="4">
    <source>
        <dbReference type="ARBA" id="ARBA00022679"/>
    </source>
</evidence>
<dbReference type="RefSeq" id="WP_067773076.1">
    <property type="nucleotide sequence ID" value="NZ_LIGX01000007.1"/>
</dbReference>
<comment type="cofactor">
    <cofactor evidence="1 10">
        <name>Mg(2+)</name>
        <dbReference type="ChEBI" id="CHEBI:18420"/>
    </cofactor>
</comment>
<dbReference type="PANTHER" id="PTHR11088">
    <property type="entry name" value="TRNA DIMETHYLALLYLTRANSFERASE"/>
    <property type="match status" value="1"/>
</dbReference>
<evidence type="ECO:0000256" key="1">
    <source>
        <dbReference type="ARBA" id="ARBA00001946"/>
    </source>
</evidence>
<protein>
    <recommendedName>
        <fullName evidence="10">tRNA dimethylallyltransferase</fullName>
        <ecNumber evidence="10">2.5.1.75</ecNumber>
    </recommendedName>
    <alternativeName>
        <fullName evidence="10">Dimethylallyl diphosphate:tRNA dimethylallyltransferase</fullName>
        <shortName evidence="10">DMAPP:tRNA dimethylallyltransferase</shortName>
        <shortName evidence="10">DMATase</shortName>
    </alternativeName>
    <alternativeName>
        <fullName evidence="10">Isopentenyl-diphosphate:tRNA isopentenyltransferase</fullName>
        <shortName evidence="10">IPP transferase</shortName>
        <shortName evidence="10">IPPT</shortName>
        <shortName evidence="10">IPTase</shortName>
    </alternativeName>
</protein>
<keyword evidence="15" id="KW-1185">Reference proteome</keyword>
<dbReference type="Gene3D" id="3.40.50.300">
    <property type="entry name" value="P-loop containing nucleotide triphosphate hydrolases"/>
    <property type="match status" value="1"/>
</dbReference>
<dbReference type="Gene3D" id="1.10.20.140">
    <property type="match status" value="1"/>
</dbReference>